<reference evidence="1" key="1">
    <citation type="journal article" date="2022" name="Int. J. Mol. Sci.">
        <title>Draft Genome of Tanacetum Coccineum: Genomic Comparison of Closely Related Tanacetum-Family Plants.</title>
        <authorList>
            <person name="Yamashiro T."/>
            <person name="Shiraishi A."/>
            <person name="Nakayama K."/>
            <person name="Satake H."/>
        </authorList>
    </citation>
    <scope>NUCLEOTIDE SEQUENCE</scope>
</reference>
<dbReference type="EMBL" id="BQNB010017615">
    <property type="protein sequence ID" value="GJT65236.1"/>
    <property type="molecule type" value="Genomic_DNA"/>
</dbReference>
<protein>
    <submittedName>
        <fullName evidence="1">Uncharacterized protein</fullName>
    </submittedName>
</protein>
<name>A0ABQ5FPJ0_9ASTR</name>
<gene>
    <name evidence="1" type="ORF">Tco_1016716</name>
</gene>
<evidence type="ECO:0000313" key="2">
    <source>
        <dbReference type="Proteomes" id="UP001151760"/>
    </source>
</evidence>
<accession>A0ABQ5FPJ0</accession>
<comment type="caution">
    <text evidence="1">The sequence shown here is derived from an EMBL/GenBank/DDBJ whole genome shotgun (WGS) entry which is preliminary data.</text>
</comment>
<reference evidence="1" key="2">
    <citation type="submission" date="2022-01" db="EMBL/GenBank/DDBJ databases">
        <authorList>
            <person name="Yamashiro T."/>
            <person name="Shiraishi A."/>
            <person name="Satake H."/>
            <person name="Nakayama K."/>
        </authorList>
    </citation>
    <scope>NUCLEOTIDE SEQUENCE</scope>
</reference>
<evidence type="ECO:0000313" key="1">
    <source>
        <dbReference type="EMBL" id="GJT65236.1"/>
    </source>
</evidence>
<proteinExistence type="predicted"/>
<dbReference type="Proteomes" id="UP001151760">
    <property type="component" value="Unassembled WGS sequence"/>
</dbReference>
<organism evidence="1 2">
    <name type="scientific">Tanacetum coccineum</name>
    <dbReference type="NCBI Taxonomy" id="301880"/>
    <lineage>
        <taxon>Eukaryota</taxon>
        <taxon>Viridiplantae</taxon>
        <taxon>Streptophyta</taxon>
        <taxon>Embryophyta</taxon>
        <taxon>Tracheophyta</taxon>
        <taxon>Spermatophyta</taxon>
        <taxon>Magnoliopsida</taxon>
        <taxon>eudicotyledons</taxon>
        <taxon>Gunneridae</taxon>
        <taxon>Pentapetalae</taxon>
        <taxon>asterids</taxon>
        <taxon>campanulids</taxon>
        <taxon>Asterales</taxon>
        <taxon>Asteraceae</taxon>
        <taxon>Asteroideae</taxon>
        <taxon>Anthemideae</taxon>
        <taxon>Anthemidinae</taxon>
        <taxon>Tanacetum</taxon>
    </lineage>
</organism>
<keyword evidence="2" id="KW-1185">Reference proteome</keyword>
<sequence length="195" mass="20841">MVGRGAGSYIMLGSAPSDPSFSVSPLVKLSVAGCGGVGKGRPCVLIPDLVVIAKVGASGSRVSLLLIAKRIWEYHYYDRTLEGKDHFKCLLQTSIPALTGCSAHIHQPYGILHSNRKSGCIAFEMEETFMDGDGLSHISSCHYAAFPLRGKWKNLNLDVSLVALSACVGSLALVLLEEDASSSKRFLPAIARDSF</sequence>